<dbReference type="InterPro" id="IPR029058">
    <property type="entry name" value="AB_hydrolase_fold"/>
</dbReference>
<comment type="caution">
    <text evidence="6">The sequence shown here is derived from an EMBL/GenBank/DDBJ whole genome shotgun (WGS) entry which is preliminary data.</text>
</comment>
<name>A0A3D9SXC6_9ACTN</name>
<dbReference type="RefSeq" id="WP_116024512.1">
    <property type="nucleotide sequence ID" value="NZ_QTTT01000001.1"/>
</dbReference>
<organism evidence="6 7">
    <name type="scientific">Thermomonospora umbrina</name>
    <dbReference type="NCBI Taxonomy" id="111806"/>
    <lineage>
        <taxon>Bacteria</taxon>
        <taxon>Bacillati</taxon>
        <taxon>Actinomycetota</taxon>
        <taxon>Actinomycetes</taxon>
        <taxon>Streptosporangiales</taxon>
        <taxon>Thermomonosporaceae</taxon>
        <taxon>Thermomonospora</taxon>
    </lineage>
</organism>
<evidence type="ECO:0000256" key="1">
    <source>
        <dbReference type="ARBA" id="ARBA00010088"/>
    </source>
</evidence>
<dbReference type="PANTHER" id="PTHR43248">
    <property type="entry name" value="2-SUCCINYL-6-HYDROXY-2,4-CYCLOHEXADIENE-1-CARBOXYLATE SYNTHASE"/>
    <property type="match status" value="1"/>
</dbReference>
<evidence type="ECO:0000313" key="7">
    <source>
        <dbReference type="Proteomes" id="UP000256661"/>
    </source>
</evidence>
<dbReference type="GO" id="GO:0016787">
    <property type="term" value="F:hydrolase activity"/>
    <property type="evidence" value="ECO:0007669"/>
    <property type="project" value="UniProtKB-KW"/>
</dbReference>
<dbReference type="Proteomes" id="UP000256661">
    <property type="component" value="Unassembled WGS sequence"/>
</dbReference>
<evidence type="ECO:0000256" key="3">
    <source>
        <dbReference type="ARBA" id="ARBA00022801"/>
    </source>
</evidence>
<evidence type="ECO:0000256" key="2">
    <source>
        <dbReference type="ARBA" id="ARBA00022729"/>
    </source>
</evidence>
<dbReference type="Pfam" id="PF00561">
    <property type="entry name" value="Abhydrolase_1"/>
    <property type="match status" value="1"/>
</dbReference>
<comment type="similarity">
    <text evidence="1">Belongs to the peptidase S33 family.</text>
</comment>
<evidence type="ECO:0000313" key="6">
    <source>
        <dbReference type="EMBL" id="REE99160.1"/>
    </source>
</evidence>
<feature type="domain" description="AB hydrolase-1" evidence="4">
    <location>
        <begin position="111"/>
        <end position="297"/>
    </location>
</feature>
<dbReference type="InterPro" id="IPR013595">
    <property type="entry name" value="Pept_S33_TAP-like_C"/>
</dbReference>
<dbReference type="EMBL" id="QTTT01000001">
    <property type="protein sequence ID" value="REE99160.1"/>
    <property type="molecule type" value="Genomic_DNA"/>
</dbReference>
<dbReference type="OrthoDB" id="3930934at2"/>
<dbReference type="Gene3D" id="3.40.50.1820">
    <property type="entry name" value="alpha/beta hydrolase"/>
    <property type="match status" value="1"/>
</dbReference>
<keyword evidence="2" id="KW-0732">Signal</keyword>
<dbReference type="AlphaFoldDB" id="A0A3D9SXC6"/>
<proteinExistence type="inferred from homology"/>
<sequence length="549" mass="59369">MSPAGLLGESCGLGGFVKKLIALAATVATGLALTPAGPAAAAPPTTAARAPAGIDWKPCPDTDPVLGGLLKGLECGTLAVPLDHSRPHGKKIELALTRARHTSPAGAYQGVVLLNRGGPGGFGRDLPTRFATGGNGLPNAVGSTYDWIGFDPRGVAGSEPKIACDPSYLYPGRARPDFVPRTAAQERVWIRKAQRYAADCGRRYGDTLRHINTENVARDMDAIRRALGQSRINYFGYSYGTYLGSVYASMFPKRVRRMVLDSVVRPSGAWYEANLDQNVAFEKRADIFFAWVAKWDSVYHLGKTRKEVEAAYYKGMAKVRKAPIDGKIGPAEYNDVFVPDGYRNYTWPDHAQVLADWVLRGDANGLRGQFGEPDWLAQNSFAIYAAVECRDASWPRNWSRWHADHSRQYRQGNRFLTWNNAWFNAPCAFWPVRGGPAQRIGGGKGGPNILLVQPENDAATPVGGAHEVHRLFPSSRLVLERGGNNHGASLSPNANACLNDIVSRYLGTGVRPASAKGVDAVCRAMPAPDPTRAVTTTAPVDPIALPGLR</sequence>
<gene>
    <name evidence="6" type="ORF">DFJ69_4667</name>
</gene>
<reference evidence="6 7" key="1">
    <citation type="submission" date="2018-08" db="EMBL/GenBank/DDBJ databases">
        <title>Sequencing the genomes of 1000 actinobacteria strains.</title>
        <authorList>
            <person name="Klenk H.-P."/>
        </authorList>
    </citation>
    <scope>NUCLEOTIDE SEQUENCE [LARGE SCALE GENOMIC DNA]</scope>
    <source>
        <strain evidence="6 7">DSM 43927</strain>
    </source>
</reference>
<dbReference type="InterPro" id="IPR051601">
    <property type="entry name" value="Serine_prot/Carboxylest_S33"/>
</dbReference>
<accession>A0A3D9SXC6</accession>
<feature type="domain" description="Peptidase S33 tripeptidyl aminopeptidase-like C-terminal" evidence="5">
    <location>
        <begin position="418"/>
        <end position="514"/>
    </location>
</feature>
<dbReference type="SUPFAM" id="SSF53474">
    <property type="entry name" value="alpha/beta-Hydrolases"/>
    <property type="match status" value="1"/>
</dbReference>
<dbReference type="PANTHER" id="PTHR43248:SF29">
    <property type="entry name" value="TRIPEPTIDYL AMINOPEPTIDASE"/>
    <property type="match status" value="1"/>
</dbReference>
<dbReference type="Pfam" id="PF08386">
    <property type="entry name" value="Abhydrolase_4"/>
    <property type="match status" value="1"/>
</dbReference>
<dbReference type="InterPro" id="IPR000073">
    <property type="entry name" value="AB_hydrolase_1"/>
</dbReference>
<keyword evidence="7" id="KW-1185">Reference proteome</keyword>
<evidence type="ECO:0000259" key="4">
    <source>
        <dbReference type="Pfam" id="PF00561"/>
    </source>
</evidence>
<keyword evidence="3" id="KW-0378">Hydrolase</keyword>
<protein>
    <submittedName>
        <fullName evidence="6">TAP-like protein</fullName>
    </submittedName>
</protein>
<evidence type="ECO:0000259" key="5">
    <source>
        <dbReference type="Pfam" id="PF08386"/>
    </source>
</evidence>